<dbReference type="Gene3D" id="3.30.1520.10">
    <property type="entry name" value="Phox-like domain"/>
    <property type="match status" value="1"/>
</dbReference>
<dbReference type="PROSITE" id="PS50106">
    <property type="entry name" value="PDZ"/>
    <property type="match status" value="1"/>
</dbReference>
<dbReference type="Pfam" id="PF00595">
    <property type="entry name" value="PDZ"/>
    <property type="match status" value="1"/>
</dbReference>
<feature type="region of interest" description="Disordered" evidence="6">
    <location>
        <begin position="1"/>
        <end position="51"/>
    </location>
</feature>
<reference evidence="10" key="2">
    <citation type="submission" date="2025-09" db="UniProtKB">
        <authorList>
            <consortium name="Ensembl"/>
        </authorList>
    </citation>
    <scope>IDENTIFICATION</scope>
</reference>
<evidence type="ECO:0000256" key="2">
    <source>
        <dbReference type="ARBA" id="ARBA00004412"/>
    </source>
</evidence>
<dbReference type="PANTHER" id="PTHR12431:SF17">
    <property type="entry name" value="SORTING NEXIN 27B"/>
    <property type="match status" value="1"/>
</dbReference>
<dbReference type="InterPro" id="IPR037827">
    <property type="entry name" value="SNX27_FERM-like_dom"/>
</dbReference>
<feature type="domain" description="PX" evidence="8">
    <location>
        <begin position="169"/>
        <end position="277"/>
    </location>
</feature>
<dbReference type="SUPFAM" id="SSF64268">
    <property type="entry name" value="PX domain"/>
    <property type="match status" value="1"/>
</dbReference>
<dbReference type="PANTHER" id="PTHR12431">
    <property type="entry name" value="SORTING NEXIN 17 AND 27"/>
    <property type="match status" value="1"/>
</dbReference>
<dbReference type="Pfam" id="PF00788">
    <property type="entry name" value="RA"/>
    <property type="match status" value="1"/>
</dbReference>
<evidence type="ECO:0000259" key="7">
    <source>
        <dbReference type="PROSITE" id="PS50106"/>
    </source>
</evidence>
<keyword evidence="11" id="KW-1185">Reference proteome</keyword>
<dbReference type="FunFam" id="2.30.42.10:FF:000061">
    <property type="entry name" value="sorting nexin-27 isoform X2"/>
    <property type="match status" value="1"/>
</dbReference>
<reference evidence="10" key="1">
    <citation type="submission" date="2025-08" db="UniProtKB">
        <authorList>
            <consortium name="Ensembl"/>
        </authorList>
    </citation>
    <scope>IDENTIFICATION</scope>
</reference>
<feature type="domain" description="Ras-associating" evidence="9">
    <location>
        <begin position="281"/>
        <end position="370"/>
    </location>
</feature>
<dbReference type="CDD" id="cd01777">
    <property type="entry name" value="FERM_F1_SNX27"/>
    <property type="match status" value="1"/>
</dbReference>
<dbReference type="InterPro" id="IPR001478">
    <property type="entry name" value="PDZ"/>
</dbReference>
<proteinExistence type="predicted"/>
<dbReference type="Proteomes" id="UP000694383">
    <property type="component" value="Unplaced"/>
</dbReference>
<dbReference type="GO" id="GO:0032456">
    <property type="term" value="P:endocytic recycling"/>
    <property type="evidence" value="ECO:0007669"/>
    <property type="project" value="TreeGrafter"/>
</dbReference>
<keyword evidence="4" id="KW-0446">Lipid-binding</keyword>
<dbReference type="InterPro" id="IPR037835">
    <property type="entry name" value="SNX27_RA"/>
</dbReference>
<evidence type="ECO:0000259" key="9">
    <source>
        <dbReference type="PROSITE" id="PS50200"/>
    </source>
</evidence>
<dbReference type="PROSITE" id="PS50195">
    <property type="entry name" value="PX"/>
    <property type="match status" value="1"/>
</dbReference>
<dbReference type="SMART" id="SM00228">
    <property type="entry name" value="PDZ"/>
    <property type="match status" value="1"/>
</dbReference>
<name>A0A8C7YHS3_9TELE</name>
<dbReference type="InterPro" id="IPR036871">
    <property type="entry name" value="PX_dom_sf"/>
</dbReference>
<dbReference type="FunFam" id="3.30.1520.10:FF:000003">
    <property type="entry name" value="sorting nexin-27 isoform X2"/>
    <property type="match status" value="1"/>
</dbReference>
<dbReference type="InterPro" id="IPR029071">
    <property type="entry name" value="Ubiquitin-like_domsf"/>
</dbReference>
<dbReference type="CDD" id="cd06886">
    <property type="entry name" value="PX_SNX27"/>
    <property type="match status" value="1"/>
</dbReference>
<evidence type="ECO:0000256" key="6">
    <source>
        <dbReference type="SAM" id="MobiDB-lite"/>
    </source>
</evidence>
<sequence length="518" mass="58406">MADVEGQDICSPVPRLPHPSSCSGADSGNVTPDAGGGGVQTPATVTSGPRPVRIVKSDSGYGFNVRGQVSEGGQLRSINGELYAPLQHVSAVLPGGAADRAGISKGDRILEVNGVNVEGATHKQVVDLIRAGERELVLTVLSVPPQEADCLDLGDDGSAQSCYDYSDKQAVPISIPSYKHTELNSEKFVVYHVYMAGRQLCSKRYREFVILHQNLKREFGSFAFPKLPGKWPFSLSEQQLDARRRGLEEYLEKVCSVRVIGESDIMQEFLSESDENYNGVSDVELRIAMPDKTTLTVRVRKNSTTDQVYQAVVTKLGMDSVTASYFALFEVINHTFVRKLAPNEFPHKLYVQNYTSAIPGTCLTLRKWLFTTKEEVLLNENQLAVSYFFHQYLSLLRSCEGYNEITFPHCSCDSRRKGHVITAISIQHFKLHACTEDGTLENQVIAFDWGEMQRWDTDEEGMAFCFEYARGEKKPRWVKIFTPYFNYMHECFERIFCELKWRKENIFQLLRHRRDGGT</sequence>
<evidence type="ECO:0000313" key="10">
    <source>
        <dbReference type="Ensembl" id="ENSOSIP00000027070.1"/>
    </source>
</evidence>
<evidence type="ECO:0000256" key="5">
    <source>
        <dbReference type="ARBA" id="ARBA00023136"/>
    </source>
</evidence>
<accession>A0A8C7YHS3</accession>
<dbReference type="InterPro" id="IPR036034">
    <property type="entry name" value="PDZ_sf"/>
</dbReference>
<dbReference type="GeneTree" id="ENSGT00950000183212"/>
<dbReference type="Gene3D" id="3.10.20.90">
    <property type="entry name" value="Phosphatidylinositol 3-kinase Catalytic Subunit, Chain A, domain 1"/>
    <property type="match status" value="1"/>
</dbReference>
<dbReference type="SMART" id="SM00312">
    <property type="entry name" value="PX"/>
    <property type="match status" value="1"/>
</dbReference>
<feature type="compositionally biased region" description="Polar residues" evidence="6">
    <location>
        <begin position="20"/>
        <end position="30"/>
    </location>
</feature>
<dbReference type="PROSITE" id="PS50200">
    <property type="entry name" value="RA"/>
    <property type="match status" value="1"/>
</dbReference>
<gene>
    <name evidence="10" type="primary">SNX27</name>
</gene>
<dbReference type="GO" id="GO:0006886">
    <property type="term" value="P:intracellular protein transport"/>
    <property type="evidence" value="ECO:0007669"/>
    <property type="project" value="TreeGrafter"/>
</dbReference>
<dbReference type="InterPro" id="IPR000159">
    <property type="entry name" value="RA_dom"/>
</dbReference>
<dbReference type="AlphaFoldDB" id="A0A8C7YHS3"/>
<evidence type="ECO:0000313" key="11">
    <source>
        <dbReference type="Proteomes" id="UP000694383"/>
    </source>
</evidence>
<evidence type="ECO:0000256" key="1">
    <source>
        <dbReference type="ARBA" id="ARBA00004184"/>
    </source>
</evidence>
<evidence type="ECO:0000256" key="4">
    <source>
        <dbReference type="ARBA" id="ARBA00023121"/>
    </source>
</evidence>
<dbReference type="SUPFAM" id="SSF54236">
    <property type="entry name" value="Ubiquitin-like"/>
    <property type="match status" value="1"/>
</dbReference>
<dbReference type="SUPFAM" id="SSF50156">
    <property type="entry name" value="PDZ domain-like"/>
    <property type="match status" value="1"/>
</dbReference>
<dbReference type="InterPro" id="IPR037833">
    <property type="entry name" value="SNX27_PX"/>
</dbReference>
<evidence type="ECO:0000259" key="8">
    <source>
        <dbReference type="PROSITE" id="PS50195"/>
    </source>
</evidence>
<keyword evidence="5" id="KW-0472">Membrane</keyword>
<dbReference type="CDD" id="cd23070">
    <property type="entry name" value="PDZ_SNX27-like"/>
    <property type="match status" value="1"/>
</dbReference>
<comment type="subcellular location">
    <subcellularLocation>
        <location evidence="2">Early endosome</location>
    </subcellularLocation>
    <subcellularLocation>
        <location evidence="1">Endomembrane system</location>
        <topology evidence="1">Peripheral membrane protein</topology>
    </subcellularLocation>
</comment>
<dbReference type="FunFam" id="3.10.20.90:FF:000075">
    <property type="entry name" value="sorting nexin-27 isoform X2"/>
    <property type="match status" value="1"/>
</dbReference>
<dbReference type="Pfam" id="PF00787">
    <property type="entry name" value="PX"/>
    <property type="match status" value="1"/>
</dbReference>
<organism evidence="10 11">
    <name type="scientific">Oryzias sinensis</name>
    <name type="common">Chinese medaka</name>
    <dbReference type="NCBI Taxonomy" id="183150"/>
    <lineage>
        <taxon>Eukaryota</taxon>
        <taxon>Metazoa</taxon>
        <taxon>Chordata</taxon>
        <taxon>Craniata</taxon>
        <taxon>Vertebrata</taxon>
        <taxon>Euteleostomi</taxon>
        <taxon>Actinopterygii</taxon>
        <taxon>Neopterygii</taxon>
        <taxon>Teleostei</taxon>
        <taxon>Neoteleostei</taxon>
        <taxon>Acanthomorphata</taxon>
        <taxon>Ovalentaria</taxon>
        <taxon>Atherinomorphae</taxon>
        <taxon>Beloniformes</taxon>
        <taxon>Adrianichthyidae</taxon>
        <taxon>Oryziinae</taxon>
        <taxon>Oryzias</taxon>
    </lineage>
</organism>
<dbReference type="Ensembl" id="ENSOSIT00000028542.1">
    <property type="protein sequence ID" value="ENSOSIP00000027070.1"/>
    <property type="gene ID" value="ENSOSIG00000013081.1"/>
</dbReference>
<dbReference type="Gene3D" id="2.30.42.10">
    <property type="match status" value="1"/>
</dbReference>
<protein>
    <submittedName>
        <fullName evidence="10">Sorting nexin 27</fullName>
    </submittedName>
</protein>
<keyword evidence="3" id="KW-0967">Endosome</keyword>
<dbReference type="GO" id="GO:0007165">
    <property type="term" value="P:signal transduction"/>
    <property type="evidence" value="ECO:0007669"/>
    <property type="project" value="InterPro"/>
</dbReference>
<dbReference type="InterPro" id="IPR001683">
    <property type="entry name" value="PX_dom"/>
</dbReference>
<dbReference type="CDD" id="cd13338">
    <property type="entry name" value="FERM-like_C_SNX27"/>
    <property type="match status" value="1"/>
</dbReference>
<feature type="domain" description="PDZ" evidence="7">
    <location>
        <begin position="51"/>
        <end position="144"/>
    </location>
</feature>
<dbReference type="GO" id="GO:0032266">
    <property type="term" value="F:phosphatidylinositol-3-phosphate binding"/>
    <property type="evidence" value="ECO:0007669"/>
    <property type="project" value="InterPro"/>
</dbReference>
<dbReference type="GO" id="GO:0005769">
    <property type="term" value="C:early endosome"/>
    <property type="evidence" value="ECO:0007669"/>
    <property type="project" value="UniProtKB-SubCell"/>
</dbReference>
<evidence type="ECO:0000256" key="3">
    <source>
        <dbReference type="ARBA" id="ARBA00022753"/>
    </source>
</evidence>